<dbReference type="EMBL" id="CAJGYM010000154">
    <property type="protein sequence ID" value="CAD6199094.1"/>
    <property type="molecule type" value="Genomic_DNA"/>
</dbReference>
<dbReference type="OrthoDB" id="5857882at2759"/>
<sequence>VRRDDVTPQKCKHAECMHAMRFAAYSTARKWKTRSCRSTSSSSSDSKEHSFENMDALPAFKHDMMLTDINDAGFKHIGDNTGIENLSVRLFSSPAFPVDGLIFGPNNRLMVCLNCRRAKKPNAPIVKDENSVIECDLSHGHFKEANVLGMLAMRKMNLTIDSMNWAEETWRLVKQYSLSAPACHVLLSAKKTVYQIRSNFCFYNGKKQRS</sequence>
<evidence type="ECO:0000313" key="1">
    <source>
        <dbReference type="EMBL" id="CAD6199094.1"/>
    </source>
</evidence>
<comment type="caution">
    <text evidence="1">The sequence shown here is derived from an EMBL/GenBank/DDBJ whole genome shotgun (WGS) entry which is preliminary data.</text>
</comment>
<organism evidence="1 2">
    <name type="scientific">Caenorhabditis auriculariae</name>
    <dbReference type="NCBI Taxonomy" id="2777116"/>
    <lineage>
        <taxon>Eukaryota</taxon>
        <taxon>Metazoa</taxon>
        <taxon>Ecdysozoa</taxon>
        <taxon>Nematoda</taxon>
        <taxon>Chromadorea</taxon>
        <taxon>Rhabditida</taxon>
        <taxon>Rhabditina</taxon>
        <taxon>Rhabditomorpha</taxon>
        <taxon>Rhabditoidea</taxon>
        <taxon>Rhabditidae</taxon>
        <taxon>Peloderinae</taxon>
        <taxon>Caenorhabditis</taxon>
    </lineage>
</organism>
<feature type="non-terminal residue" evidence="1">
    <location>
        <position position="1"/>
    </location>
</feature>
<name>A0A8S1HZK9_9PELO</name>
<dbReference type="AlphaFoldDB" id="A0A8S1HZK9"/>
<keyword evidence="2" id="KW-1185">Reference proteome</keyword>
<proteinExistence type="predicted"/>
<reference evidence="1" key="1">
    <citation type="submission" date="2020-10" db="EMBL/GenBank/DDBJ databases">
        <authorList>
            <person name="Kikuchi T."/>
        </authorList>
    </citation>
    <scope>NUCLEOTIDE SEQUENCE</scope>
    <source>
        <strain evidence="1">NKZ352</strain>
    </source>
</reference>
<accession>A0A8S1HZK9</accession>
<gene>
    <name evidence="1" type="ORF">CAUJ_LOCUS14999</name>
</gene>
<evidence type="ECO:0000313" key="2">
    <source>
        <dbReference type="Proteomes" id="UP000835052"/>
    </source>
</evidence>
<dbReference type="Proteomes" id="UP000835052">
    <property type="component" value="Unassembled WGS sequence"/>
</dbReference>
<protein>
    <submittedName>
        <fullName evidence="1">Uncharacterized protein</fullName>
    </submittedName>
</protein>